<accession>A0A1X6NY55</accession>
<gene>
    <name evidence="2" type="ORF">BU14_0345s0007</name>
</gene>
<keyword evidence="3" id="KW-1185">Reference proteome</keyword>
<organism evidence="2 3">
    <name type="scientific">Porphyra umbilicalis</name>
    <name type="common">Purple laver</name>
    <name type="synonym">Red alga</name>
    <dbReference type="NCBI Taxonomy" id="2786"/>
    <lineage>
        <taxon>Eukaryota</taxon>
        <taxon>Rhodophyta</taxon>
        <taxon>Bangiophyceae</taxon>
        <taxon>Bangiales</taxon>
        <taxon>Bangiaceae</taxon>
        <taxon>Porphyra</taxon>
    </lineage>
</organism>
<feature type="region of interest" description="Disordered" evidence="1">
    <location>
        <begin position="39"/>
        <end position="62"/>
    </location>
</feature>
<evidence type="ECO:0000256" key="1">
    <source>
        <dbReference type="SAM" id="MobiDB-lite"/>
    </source>
</evidence>
<protein>
    <submittedName>
        <fullName evidence="2">Uncharacterized protein</fullName>
    </submittedName>
</protein>
<sequence length="104" mass="11175">MGALCTADTALAARCRHSHRHPPALLGLTSPARLCARRSAPACAPSPRPTTNRGQPPRGHEAFRGVVGQDFDVFDRGQGSHEQLHCCSTLALHETSFFCSLDVL</sequence>
<reference evidence="2 3" key="1">
    <citation type="submission" date="2017-03" db="EMBL/GenBank/DDBJ databases">
        <title>WGS assembly of Porphyra umbilicalis.</title>
        <authorList>
            <person name="Brawley S.H."/>
            <person name="Blouin N.A."/>
            <person name="Ficko-Blean E."/>
            <person name="Wheeler G.L."/>
            <person name="Lohr M."/>
            <person name="Goodson H.V."/>
            <person name="Jenkins J.W."/>
            <person name="Blaby-Haas C.E."/>
            <person name="Helliwell K.E."/>
            <person name="Chan C."/>
            <person name="Marriage T."/>
            <person name="Bhattacharya D."/>
            <person name="Klein A.S."/>
            <person name="Badis Y."/>
            <person name="Brodie J."/>
            <person name="Cao Y."/>
            <person name="Collen J."/>
            <person name="Dittami S.M."/>
            <person name="Gachon C.M."/>
            <person name="Green B.R."/>
            <person name="Karpowicz S."/>
            <person name="Kim J.W."/>
            <person name="Kudahl U."/>
            <person name="Lin S."/>
            <person name="Michel G."/>
            <person name="Mittag M."/>
            <person name="Olson B.J."/>
            <person name="Pangilinan J."/>
            <person name="Peng Y."/>
            <person name="Qiu H."/>
            <person name="Shu S."/>
            <person name="Singer J.T."/>
            <person name="Smith A.G."/>
            <person name="Sprecher B.N."/>
            <person name="Wagner V."/>
            <person name="Wang W."/>
            <person name="Wang Z.-Y."/>
            <person name="Yan J."/>
            <person name="Yarish C."/>
            <person name="Zoeuner-Riek S."/>
            <person name="Zhuang Y."/>
            <person name="Zou Y."/>
            <person name="Lindquist E.A."/>
            <person name="Grimwood J."/>
            <person name="Barry K."/>
            <person name="Rokhsar D.S."/>
            <person name="Schmutz J."/>
            <person name="Stiller J.W."/>
            <person name="Grossman A.R."/>
            <person name="Prochnik S.E."/>
        </authorList>
    </citation>
    <scope>NUCLEOTIDE SEQUENCE [LARGE SCALE GENOMIC DNA]</scope>
    <source>
        <strain evidence="2">4086291</strain>
    </source>
</reference>
<name>A0A1X6NY55_PORUM</name>
<evidence type="ECO:0000313" key="2">
    <source>
        <dbReference type="EMBL" id="OSX73475.1"/>
    </source>
</evidence>
<dbReference type="AlphaFoldDB" id="A0A1X6NY55"/>
<dbReference type="Proteomes" id="UP000218209">
    <property type="component" value="Unassembled WGS sequence"/>
</dbReference>
<dbReference type="EMBL" id="KV918994">
    <property type="protein sequence ID" value="OSX73475.1"/>
    <property type="molecule type" value="Genomic_DNA"/>
</dbReference>
<evidence type="ECO:0000313" key="3">
    <source>
        <dbReference type="Proteomes" id="UP000218209"/>
    </source>
</evidence>
<proteinExistence type="predicted"/>